<proteinExistence type="predicted"/>
<accession>A0ACC1J3G0</accession>
<keyword evidence="1" id="KW-0436">Ligase</keyword>
<feature type="non-terminal residue" evidence="1">
    <location>
        <position position="203"/>
    </location>
</feature>
<dbReference type="Proteomes" id="UP001150603">
    <property type="component" value="Unassembled WGS sequence"/>
</dbReference>
<evidence type="ECO:0000313" key="2">
    <source>
        <dbReference type="Proteomes" id="UP001150603"/>
    </source>
</evidence>
<keyword evidence="2" id="KW-1185">Reference proteome</keyword>
<name>A0ACC1J3G0_9FUNG</name>
<comment type="caution">
    <text evidence="1">The sequence shown here is derived from an EMBL/GenBank/DDBJ whole genome shotgun (WGS) entry which is preliminary data.</text>
</comment>
<gene>
    <name evidence="1" type="primary">FAA2_12</name>
    <name evidence="1" type="ORF">FBU59_005163</name>
</gene>
<dbReference type="EC" id="6.2.1.3" evidence="1"/>
<evidence type="ECO:0000313" key="1">
    <source>
        <dbReference type="EMBL" id="KAJ1936112.1"/>
    </source>
</evidence>
<reference evidence="1" key="1">
    <citation type="submission" date="2022-07" db="EMBL/GenBank/DDBJ databases">
        <title>Phylogenomic reconstructions and comparative analyses of Kickxellomycotina fungi.</title>
        <authorList>
            <person name="Reynolds N.K."/>
            <person name="Stajich J.E."/>
            <person name="Barry K."/>
            <person name="Grigoriev I.V."/>
            <person name="Crous P."/>
            <person name="Smith M.E."/>
        </authorList>
    </citation>
    <scope>NUCLEOTIDE SEQUENCE</scope>
    <source>
        <strain evidence="1">NRRL 5244</strain>
    </source>
</reference>
<protein>
    <submittedName>
        <fullName evidence="1">Medium-chain fatty acid-CoA ligase faa2</fullName>
        <ecNumber evidence="1">6.2.1.3</ecNumber>
    </submittedName>
</protein>
<dbReference type="EMBL" id="JANBPW010003995">
    <property type="protein sequence ID" value="KAJ1936112.1"/>
    <property type="molecule type" value="Genomic_DNA"/>
</dbReference>
<sequence length="203" mass="23164">MPYPPSQQSYRVPNSEEPGSSYIIRNLENKDSLEIPPLKDYYANNVFEILQESVKATPNKDFLGRRSYNREQNTFGAYEFITYQQAYERILNIGSGLVHVYKKDVLPDADINSITRLPLGMYSINRVEWTLADYAGVSQNFYSVALYDTLGADSIEYIMNHANIQVLVCSLDKVPKILQLREKLPMLKAIISLDNFGPNTPPE</sequence>
<organism evidence="1 2">
    <name type="scientific">Linderina macrospora</name>
    <dbReference type="NCBI Taxonomy" id="4868"/>
    <lineage>
        <taxon>Eukaryota</taxon>
        <taxon>Fungi</taxon>
        <taxon>Fungi incertae sedis</taxon>
        <taxon>Zoopagomycota</taxon>
        <taxon>Kickxellomycotina</taxon>
        <taxon>Kickxellomycetes</taxon>
        <taxon>Kickxellales</taxon>
        <taxon>Kickxellaceae</taxon>
        <taxon>Linderina</taxon>
    </lineage>
</organism>